<proteinExistence type="predicted"/>
<reference evidence="1" key="1">
    <citation type="thesis" date="2020" institute="ProQuest LLC" country="789 East Eisenhower Parkway, Ann Arbor, MI, USA">
        <title>Comparative Genomics and Chromosome Evolution.</title>
        <authorList>
            <person name="Mudd A.B."/>
        </authorList>
    </citation>
    <scope>NUCLEOTIDE SEQUENCE</scope>
    <source>
        <strain evidence="1">HN-11 Male</strain>
        <tissue evidence="1">Kidney and liver</tissue>
    </source>
</reference>
<sequence>MGFICALCLPTSEFKKSTKVTRQTLRDPGNGISTVRILIQNLPLLLFLNLASTRESSHVSCMMGTIHKKIWRTITIHFLFAGR</sequence>
<keyword evidence="2" id="KW-1185">Reference proteome</keyword>
<dbReference type="Proteomes" id="UP000770717">
    <property type="component" value="Unassembled WGS sequence"/>
</dbReference>
<evidence type="ECO:0000313" key="2">
    <source>
        <dbReference type="Proteomes" id="UP000770717"/>
    </source>
</evidence>
<name>A0A8J6EVG5_ELECQ</name>
<dbReference type="EMBL" id="WNTK01000011">
    <property type="protein sequence ID" value="KAG9476442.1"/>
    <property type="molecule type" value="Genomic_DNA"/>
</dbReference>
<evidence type="ECO:0000313" key="1">
    <source>
        <dbReference type="EMBL" id="KAG9476442.1"/>
    </source>
</evidence>
<gene>
    <name evidence="1" type="ORF">GDO78_003150</name>
</gene>
<accession>A0A8J6EVG5</accession>
<comment type="caution">
    <text evidence="1">The sequence shown here is derived from an EMBL/GenBank/DDBJ whole genome shotgun (WGS) entry which is preliminary data.</text>
</comment>
<protein>
    <submittedName>
        <fullName evidence="1">Uncharacterized protein</fullName>
    </submittedName>
</protein>
<organism evidence="1 2">
    <name type="scientific">Eleutherodactylus coqui</name>
    <name type="common">Puerto Rican coqui</name>
    <dbReference type="NCBI Taxonomy" id="57060"/>
    <lineage>
        <taxon>Eukaryota</taxon>
        <taxon>Metazoa</taxon>
        <taxon>Chordata</taxon>
        <taxon>Craniata</taxon>
        <taxon>Vertebrata</taxon>
        <taxon>Euteleostomi</taxon>
        <taxon>Amphibia</taxon>
        <taxon>Batrachia</taxon>
        <taxon>Anura</taxon>
        <taxon>Neobatrachia</taxon>
        <taxon>Hyloidea</taxon>
        <taxon>Eleutherodactylidae</taxon>
        <taxon>Eleutherodactylinae</taxon>
        <taxon>Eleutherodactylus</taxon>
        <taxon>Eleutherodactylus</taxon>
    </lineage>
</organism>
<dbReference type="AlphaFoldDB" id="A0A8J6EVG5"/>